<gene>
    <name evidence="1" type="ORF">ACFFMS_21420</name>
</gene>
<dbReference type="InterPro" id="IPR037208">
    <property type="entry name" value="Spo0E-like_sf"/>
</dbReference>
<organism evidence="1 2">
    <name type="scientific">Ectobacillus funiculus</name>
    <dbReference type="NCBI Taxonomy" id="137993"/>
    <lineage>
        <taxon>Bacteria</taxon>
        <taxon>Bacillati</taxon>
        <taxon>Bacillota</taxon>
        <taxon>Bacilli</taxon>
        <taxon>Bacillales</taxon>
        <taxon>Bacillaceae</taxon>
        <taxon>Ectobacillus</taxon>
    </lineage>
</organism>
<dbReference type="Proteomes" id="UP001589609">
    <property type="component" value="Unassembled WGS sequence"/>
</dbReference>
<dbReference type="Pfam" id="PF09388">
    <property type="entry name" value="SpoOE-like"/>
    <property type="match status" value="1"/>
</dbReference>
<dbReference type="Gene3D" id="4.10.280.10">
    <property type="entry name" value="Helix-loop-helix DNA-binding domain"/>
    <property type="match status" value="1"/>
</dbReference>
<protein>
    <submittedName>
        <fullName evidence="1">Spo0E family sporulation regulatory protein-aspartic acid phosphatase</fullName>
    </submittedName>
</protein>
<dbReference type="InterPro" id="IPR018540">
    <property type="entry name" value="Spo0E-like"/>
</dbReference>
<proteinExistence type="predicted"/>
<keyword evidence="2" id="KW-1185">Reference proteome</keyword>
<comment type="caution">
    <text evidence="1">The sequence shown here is derived from an EMBL/GenBank/DDBJ whole genome shotgun (WGS) entry which is preliminary data.</text>
</comment>
<sequence length="58" mass="6810">MILKDVVQLSNSIEECKNKMYELVKSKDFSNIEVIKIGQQLDIKIAMLQKIINKRHLH</sequence>
<evidence type="ECO:0000313" key="2">
    <source>
        <dbReference type="Proteomes" id="UP001589609"/>
    </source>
</evidence>
<dbReference type="EMBL" id="JBHMAF010000171">
    <property type="protein sequence ID" value="MFB9760837.1"/>
    <property type="molecule type" value="Genomic_DNA"/>
</dbReference>
<name>A0ABV5WKA9_9BACI</name>
<dbReference type="SUPFAM" id="SSF140500">
    <property type="entry name" value="BAS1536-like"/>
    <property type="match status" value="1"/>
</dbReference>
<evidence type="ECO:0000313" key="1">
    <source>
        <dbReference type="EMBL" id="MFB9760837.1"/>
    </source>
</evidence>
<dbReference type="RefSeq" id="WP_379951114.1">
    <property type="nucleotide sequence ID" value="NZ_JBHMAF010000171.1"/>
</dbReference>
<reference evidence="1 2" key="1">
    <citation type="submission" date="2024-09" db="EMBL/GenBank/DDBJ databases">
        <authorList>
            <person name="Sun Q."/>
            <person name="Mori K."/>
        </authorList>
    </citation>
    <scope>NUCLEOTIDE SEQUENCE [LARGE SCALE GENOMIC DNA]</scope>
    <source>
        <strain evidence="1 2">JCM 11201</strain>
    </source>
</reference>
<dbReference type="InterPro" id="IPR036638">
    <property type="entry name" value="HLH_DNA-bd_sf"/>
</dbReference>
<accession>A0ABV5WKA9</accession>